<name>A0A2T2WX30_SULTH</name>
<evidence type="ECO:0000256" key="13">
    <source>
        <dbReference type="SAM" id="Phobius"/>
    </source>
</evidence>
<feature type="transmembrane region" description="Helical" evidence="13">
    <location>
        <begin position="353"/>
        <end position="372"/>
    </location>
</feature>
<keyword evidence="5 13" id="KW-0812">Transmembrane</keyword>
<dbReference type="EMBL" id="PXYX01000019">
    <property type="protein sequence ID" value="PSR26782.1"/>
    <property type="molecule type" value="Genomic_DNA"/>
</dbReference>
<feature type="transmembrane region" description="Helical" evidence="13">
    <location>
        <begin position="378"/>
        <end position="399"/>
    </location>
</feature>
<keyword evidence="10 13" id="KW-0472">Membrane</keyword>
<keyword evidence="4" id="KW-1003">Cell membrane</keyword>
<organism evidence="14 15">
    <name type="scientific">Sulfobacillus thermosulfidooxidans</name>
    <dbReference type="NCBI Taxonomy" id="28034"/>
    <lineage>
        <taxon>Bacteria</taxon>
        <taxon>Bacillati</taxon>
        <taxon>Bacillota</taxon>
        <taxon>Clostridia</taxon>
        <taxon>Eubacteriales</taxon>
        <taxon>Clostridiales Family XVII. Incertae Sedis</taxon>
        <taxon>Sulfobacillus</taxon>
    </lineage>
</organism>
<comment type="subcellular location">
    <subcellularLocation>
        <location evidence="1">Cell membrane</location>
        <topology evidence="1">Multi-pass membrane protein</topology>
    </subcellularLocation>
</comment>
<comment type="similarity">
    <text evidence="2">Belongs to the sodium:solute symporter (SSF) (TC 2.A.21) family.</text>
</comment>
<dbReference type="InterPro" id="IPR038377">
    <property type="entry name" value="Na/Glc_symporter_sf"/>
</dbReference>
<evidence type="ECO:0000256" key="3">
    <source>
        <dbReference type="ARBA" id="ARBA00022448"/>
    </source>
</evidence>
<proteinExistence type="inferred from homology"/>
<evidence type="ECO:0000256" key="5">
    <source>
        <dbReference type="ARBA" id="ARBA00022692"/>
    </source>
</evidence>
<dbReference type="PROSITE" id="PS50283">
    <property type="entry name" value="NA_SOLUT_SYMP_3"/>
    <property type="match status" value="1"/>
</dbReference>
<keyword evidence="6" id="KW-0769">Symport</keyword>
<evidence type="ECO:0000313" key="15">
    <source>
        <dbReference type="Proteomes" id="UP000242705"/>
    </source>
</evidence>
<feature type="transmembrane region" description="Helical" evidence="13">
    <location>
        <begin position="298"/>
        <end position="316"/>
    </location>
</feature>
<feature type="transmembrane region" description="Helical" evidence="13">
    <location>
        <begin position="260"/>
        <end position="286"/>
    </location>
</feature>
<feature type="transmembrane region" description="Helical" evidence="13">
    <location>
        <begin position="69"/>
        <end position="93"/>
    </location>
</feature>
<dbReference type="AlphaFoldDB" id="A0A2T2WX30"/>
<dbReference type="PANTHER" id="PTHR48086">
    <property type="entry name" value="SODIUM/PROLINE SYMPORTER-RELATED"/>
    <property type="match status" value="1"/>
</dbReference>
<feature type="transmembrane region" description="Helical" evidence="13">
    <location>
        <begin position="130"/>
        <end position="152"/>
    </location>
</feature>
<dbReference type="PANTHER" id="PTHR48086:SF3">
    <property type="entry name" value="SODIUM_PROLINE SYMPORTER"/>
    <property type="match status" value="1"/>
</dbReference>
<feature type="transmembrane region" description="Helical" evidence="13">
    <location>
        <begin position="164"/>
        <end position="188"/>
    </location>
</feature>
<dbReference type="InterPro" id="IPR050277">
    <property type="entry name" value="Sodium:Solute_Symporter"/>
</dbReference>
<keyword evidence="3" id="KW-0813">Transport</keyword>
<dbReference type="Proteomes" id="UP000242705">
    <property type="component" value="Unassembled WGS sequence"/>
</dbReference>
<dbReference type="GO" id="GO:0006814">
    <property type="term" value="P:sodium ion transport"/>
    <property type="evidence" value="ECO:0007669"/>
    <property type="project" value="UniProtKB-KW"/>
</dbReference>
<dbReference type="GO" id="GO:0005886">
    <property type="term" value="C:plasma membrane"/>
    <property type="evidence" value="ECO:0007669"/>
    <property type="project" value="UniProtKB-SubCell"/>
</dbReference>
<keyword evidence="8" id="KW-0915">Sodium</keyword>
<evidence type="ECO:0000256" key="2">
    <source>
        <dbReference type="ARBA" id="ARBA00006434"/>
    </source>
</evidence>
<keyword evidence="9" id="KW-0406">Ion transport</keyword>
<keyword evidence="11" id="KW-0739">Sodium transport</keyword>
<dbReference type="GO" id="GO:0015293">
    <property type="term" value="F:symporter activity"/>
    <property type="evidence" value="ECO:0007669"/>
    <property type="project" value="UniProtKB-KW"/>
</dbReference>
<comment type="caution">
    <text evidence="14">The sequence shown here is derived from an EMBL/GenBank/DDBJ whole genome shotgun (WGS) entry which is preliminary data.</text>
</comment>
<keyword evidence="7 13" id="KW-1133">Transmembrane helix</keyword>
<dbReference type="Gene3D" id="1.20.1730.10">
    <property type="entry name" value="Sodium/glucose cotransporter"/>
    <property type="match status" value="1"/>
</dbReference>
<feature type="transmembrane region" description="Helical" evidence="13">
    <location>
        <begin position="209"/>
        <end position="229"/>
    </location>
</feature>
<evidence type="ECO:0000256" key="12">
    <source>
        <dbReference type="ARBA" id="ARBA00033708"/>
    </source>
</evidence>
<evidence type="ECO:0000256" key="10">
    <source>
        <dbReference type="ARBA" id="ARBA00023136"/>
    </source>
</evidence>
<evidence type="ECO:0000256" key="8">
    <source>
        <dbReference type="ARBA" id="ARBA00023053"/>
    </source>
</evidence>
<evidence type="ECO:0000256" key="9">
    <source>
        <dbReference type="ARBA" id="ARBA00023065"/>
    </source>
</evidence>
<gene>
    <name evidence="14" type="ORF">C7B47_10030</name>
</gene>
<comment type="catalytic activity">
    <reaction evidence="12">
        <text>L-proline(in) + Na(+)(in) = L-proline(out) + Na(+)(out)</text>
        <dbReference type="Rhea" id="RHEA:28967"/>
        <dbReference type="ChEBI" id="CHEBI:29101"/>
        <dbReference type="ChEBI" id="CHEBI:60039"/>
    </reaction>
</comment>
<feature type="transmembrane region" description="Helical" evidence="13">
    <location>
        <begin position="25"/>
        <end position="46"/>
    </location>
</feature>
<reference evidence="14 15" key="1">
    <citation type="journal article" date="2014" name="BMC Genomics">
        <title>Comparison of environmental and isolate Sulfobacillus genomes reveals diverse carbon, sulfur, nitrogen, and hydrogen metabolisms.</title>
        <authorList>
            <person name="Justice N.B."/>
            <person name="Norman A."/>
            <person name="Brown C.T."/>
            <person name="Singh A."/>
            <person name="Thomas B.C."/>
            <person name="Banfield J.F."/>
        </authorList>
    </citation>
    <scope>NUCLEOTIDE SEQUENCE [LARGE SCALE GENOMIC DNA]</scope>
    <source>
        <strain evidence="14">AMDSBA5</strain>
    </source>
</reference>
<feature type="transmembrane region" description="Helical" evidence="13">
    <location>
        <begin position="432"/>
        <end position="455"/>
    </location>
</feature>
<evidence type="ECO:0000256" key="6">
    <source>
        <dbReference type="ARBA" id="ARBA00022847"/>
    </source>
</evidence>
<feature type="transmembrane region" description="Helical" evidence="13">
    <location>
        <begin position="322"/>
        <end position="346"/>
    </location>
</feature>
<evidence type="ECO:0000256" key="1">
    <source>
        <dbReference type="ARBA" id="ARBA00004651"/>
    </source>
</evidence>
<dbReference type="InterPro" id="IPR001734">
    <property type="entry name" value="Na/solute_symporter"/>
</dbReference>
<sequence>MVTALWSSSLIVVEIDTAYRWGVAAIWYGISVGLMSLLVSILIPWFRRHHYVSNSDLLGQRFGGTVRRLSGIVIGITFPIFALSNALAAGALVHVLLHWPLWVTLFITTAALVTYIQFAGMMSLAKTQGLNFAMVVTSLILAGIKLGLLVHHHHGSSLDSPRPAFWHLFGIGHGTIWVWFGMNILNVFSAQAEIQTVAASKTRLAAQRAIWLSTGVLILITIFSVWLGIQARVLMGHSNQEGLMAFFRLVLQHSSPGFDVIFSVGVWALALTWCGPLLFSGAISVGGDVINRSHSVRTLRWALVIEAILMVLYTTMRPDNIAWWRVFGLTLRNAAVVGPTLAVILWDDLNPTAVTIAMIAGIGVGLGFNAWTDFSVTHFVWGINPMWSAATTSFIVLALSRLLTRRQYRSALGGMGLWLLFAILLIKTEHKIFSAGLTGLGLLVLGVSFMIFAWWRTRSSDPIDTTTHILEPEGH</sequence>
<evidence type="ECO:0000313" key="14">
    <source>
        <dbReference type="EMBL" id="PSR26782.1"/>
    </source>
</evidence>
<evidence type="ECO:0000256" key="11">
    <source>
        <dbReference type="ARBA" id="ARBA00023201"/>
    </source>
</evidence>
<evidence type="ECO:0000256" key="7">
    <source>
        <dbReference type="ARBA" id="ARBA00022989"/>
    </source>
</evidence>
<accession>A0A2T2WX30</accession>
<feature type="transmembrane region" description="Helical" evidence="13">
    <location>
        <begin position="411"/>
        <end position="426"/>
    </location>
</feature>
<evidence type="ECO:0000256" key="4">
    <source>
        <dbReference type="ARBA" id="ARBA00022475"/>
    </source>
</evidence>
<protein>
    <submittedName>
        <fullName evidence="14">Uncharacterized protein</fullName>
    </submittedName>
</protein>
<feature type="transmembrane region" description="Helical" evidence="13">
    <location>
        <begin position="99"/>
        <end position="118"/>
    </location>
</feature>